<dbReference type="AlphaFoldDB" id="A0A3P2AFS6"/>
<accession>A0A3P2AFS6</accession>
<comment type="caution">
    <text evidence="1">The sequence shown here is derived from an EMBL/GenBank/DDBJ whole genome shotgun (WGS) entry which is preliminary data.</text>
</comment>
<dbReference type="Pfam" id="PF07751">
    <property type="entry name" value="Abi_2"/>
    <property type="match status" value="1"/>
</dbReference>
<sequence length="300" mass="35036">MGNKALTISEQIALLKERGMLIGDLSKTEEVLLDVGYYRLGFYWFPFEKSYPCKEGRLHQFDEGTSFDNIVKLYYFDFNLRNLLMKFLNRIEINFRTFLTYSMSNEHHDSPTWFVDPNIVSAEYIQKFEKEVYNNKVKQNPILQRHHKVHINDKYAPAWKTIEFMTLGEVIHLYQSIKSINSQLVISKHFGLNNTKTFLSYLSVIRIVRNHCAHGNILYDIALFQSIRRGPAGIVHPKDYQRLAGVIRVIYYMIGCVSRNRQADFKNELIDLFSKYDNVPEVSSIIKTATGIENIDEALV</sequence>
<evidence type="ECO:0000313" key="2">
    <source>
        <dbReference type="Proteomes" id="UP000279562"/>
    </source>
</evidence>
<dbReference type="EMBL" id="RQYF01000010">
    <property type="protein sequence ID" value="RRD92503.1"/>
    <property type="molecule type" value="Genomic_DNA"/>
</dbReference>
<dbReference type="InterPro" id="IPR011664">
    <property type="entry name" value="Abi_system_AbiD/AbiF-like"/>
</dbReference>
<keyword evidence="2" id="KW-1185">Reference proteome</keyword>
<dbReference type="Proteomes" id="UP000279562">
    <property type="component" value="Unassembled WGS sequence"/>
</dbReference>
<dbReference type="GeneID" id="57240187"/>
<name>A0A3P2AFS6_9BACE</name>
<gene>
    <name evidence="1" type="ORF">EII33_04135</name>
</gene>
<dbReference type="RefSeq" id="WP_036846845.1">
    <property type="nucleotide sequence ID" value="NZ_RQYF01000010.1"/>
</dbReference>
<evidence type="ECO:0000313" key="1">
    <source>
        <dbReference type="EMBL" id="RRD92503.1"/>
    </source>
</evidence>
<organism evidence="1 2">
    <name type="scientific">Prevotella heparinolytica</name>
    <dbReference type="NCBI Taxonomy" id="28113"/>
    <lineage>
        <taxon>Bacteria</taxon>
        <taxon>Pseudomonadati</taxon>
        <taxon>Bacteroidota</taxon>
        <taxon>Bacteroidia</taxon>
        <taxon>Bacteroidales</taxon>
        <taxon>Bacteroidaceae</taxon>
        <taxon>Bacteroides</taxon>
    </lineage>
</organism>
<reference evidence="1 2" key="1">
    <citation type="submission" date="2018-11" db="EMBL/GenBank/DDBJ databases">
        <title>Genomes From Bacteria Associated with the Canine Oral Cavity: a Test Case for Automated Genome-Based Taxonomic Assignment.</title>
        <authorList>
            <person name="Coil D.A."/>
            <person name="Jospin G."/>
            <person name="Darling A.E."/>
            <person name="Wallis C."/>
            <person name="Davis I.J."/>
            <person name="Harris S."/>
            <person name="Eisen J.A."/>
            <person name="Holcombe L.J."/>
            <person name="O'Flynn C."/>
        </authorList>
    </citation>
    <scope>NUCLEOTIDE SEQUENCE [LARGE SCALE GENOMIC DNA]</scope>
    <source>
        <strain evidence="1 2">OH1047_COT-310</strain>
    </source>
</reference>
<protein>
    <submittedName>
        <fullName evidence="1">Abi family protein</fullName>
    </submittedName>
</protein>
<proteinExistence type="predicted"/>